<dbReference type="OrthoDB" id="532500at2759"/>
<keyword evidence="8" id="KW-1185">Reference proteome</keyword>
<evidence type="ECO:0000256" key="5">
    <source>
        <dbReference type="ARBA" id="ARBA00023242"/>
    </source>
</evidence>
<dbReference type="InterPro" id="IPR009668">
    <property type="entry name" value="RNA_pol-assoc_fac_A49-like"/>
</dbReference>
<gene>
    <name evidence="7" type="ORF">L202_08204</name>
</gene>
<name>A0A1E3H8V6_9TREE</name>
<dbReference type="GeneID" id="30159513"/>
<evidence type="ECO:0000256" key="1">
    <source>
        <dbReference type="ARBA" id="ARBA00004604"/>
    </source>
</evidence>
<dbReference type="EMBL" id="AWGJ01000014">
    <property type="protein sequence ID" value="ODN72769.1"/>
    <property type="molecule type" value="Genomic_DNA"/>
</dbReference>
<evidence type="ECO:0000256" key="4">
    <source>
        <dbReference type="ARBA" id="ARBA00023163"/>
    </source>
</evidence>
<dbReference type="Pfam" id="PF06870">
    <property type="entry name" value="RNA_pol_I_A49"/>
    <property type="match status" value="1"/>
</dbReference>
<evidence type="ECO:0000313" key="7">
    <source>
        <dbReference type="EMBL" id="ODN72769.1"/>
    </source>
</evidence>
<reference evidence="7 8" key="1">
    <citation type="submission" date="2016-06" db="EMBL/GenBank/DDBJ databases">
        <title>Evolution of pathogenesis and genome organization in the Tremellales.</title>
        <authorList>
            <person name="Cuomo C."/>
            <person name="Litvintseva A."/>
            <person name="Heitman J."/>
            <person name="Chen Y."/>
            <person name="Sun S."/>
            <person name="Springer D."/>
            <person name="Dromer F."/>
            <person name="Young S."/>
            <person name="Zeng Q."/>
            <person name="Chapman S."/>
            <person name="Gujja S."/>
            <person name="Saif S."/>
            <person name="Birren B."/>
        </authorList>
    </citation>
    <scope>NUCLEOTIDE SEQUENCE [LARGE SCALE GENOMIC DNA]</scope>
    <source>
        <strain evidence="7 8">CBS 6039</strain>
    </source>
</reference>
<keyword evidence="3" id="KW-0240">DNA-directed RNA polymerase</keyword>
<dbReference type="AlphaFoldDB" id="A0A1E3H8V6"/>
<dbReference type="GO" id="GO:0005730">
    <property type="term" value="C:nucleolus"/>
    <property type="evidence" value="ECO:0007669"/>
    <property type="project" value="UniProtKB-SubCell"/>
</dbReference>
<feature type="region of interest" description="Disordered" evidence="6">
    <location>
        <begin position="1"/>
        <end position="32"/>
    </location>
</feature>
<keyword evidence="5" id="KW-0539">Nucleus</keyword>
<accession>A0A1E3H8V6</accession>
<dbReference type="GO" id="GO:0003677">
    <property type="term" value="F:DNA binding"/>
    <property type="evidence" value="ECO:0007669"/>
    <property type="project" value="InterPro"/>
</dbReference>
<dbReference type="Proteomes" id="UP000094065">
    <property type="component" value="Unassembled WGS sequence"/>
</dbReference>
<comment type="caution">
    <text evidence="7">The sequence shown here is derived from an EMBL/GenBank/DDBJ whole genome shotgun (WGS) entry which is preliminary data.</text>
</comment>
<dbReference type="RefSeq" id="XP_018988710.1">
    <property type="nucleotide sequence ID" value="XM_019143047.1"/>
</dbReference>
<organism evidence="7 8">
    <name type="scientific">Cryptococcus amylolentus CBS 6039</name>
    <dbReference type="NCBI Taxonomy" id="1295533"/>
    <lineage>
        <taxon>Eukaryota</taxon>
        <taxon>Fungi</taxon>
        <taxon>Dikarya</taxon>
        <taxon>Basidiomycota</taxon>
        <taxon>Agaricomycotina</taxon>
        <taxon>Tremellomycetes</taxon>
        <taxon>Tremellales</taxon>
        <taxon>Cryptococcaceae</taxon>
        <taxon>Cryptococcus</taxon>
    </lineage>
</organism>
<sequence>MRNQDGKYTGMGTIGGVKSHSRTGHQGRTGADVRHHSTCRQTLCISCIVPHIGAESSASFPVAMSARLRQLQTIPQQILDGLITHFSEQSGRKHAVTEKIKAKLWSWICLLYLTSDGYSVEVGRIAKDLKMEPAKVATYYKQLGCNVKLKASPLLKRGKCVERHGFACHVPQD</sequence>
<protein>
    <submittedName>
        <fullName evidence="7">Uncharacterized protein</fullName>
    </submittedName>
</protein>
<dbReference type="GO" id="GO:0000428">
    <property type="term" value="C:DNA-directed RNA polymerase complex"/>
    <property type="evidence" value="ECO:0007669"/>
    <property type="project" value="UniProtKB-KW"/>
</dbReference>
<keyword evidence="4" id="KW-0804">Transcription</keyword>
<dbReference type="GO" id="GO:0006351">
    <property type="term" value="P:DNA-templated transcription"/>
    <property type="evidence" value="ECO:0007669"/>
    <property type="project" value="InterPro"/>
</dbReference>
<dbReference type="PANTHER" id="PTHR14440">
    <property type="entry name" value="DNA-DIRECTED RNA POLYMERASE I SUBUNIT RPA49"/>
    <property type="match status" value="1"/>
</dbReference>
<comment type="similarity">
    <text evidence="2">Belongs to the eukaryotic RPA49/POLR1E RNA polymerase subunit family.</text>
</comment>
<evidence type="ECO:0000256" key="3">
    <source>
        <dbReference type="ARBA" id="ARBA00022478"/>
    </source>
</evidence>
<dbReference type="STRING" id="1295533.A0A1E3H8V6"/>
<proteinExistence type="inferred from homology"/>
<comment type="subcellular location">
    <subcellularLocation>
        <location evidence="1">Nucleus</location>
        <location evidence="1">Nucleolus</location>
    </subcellularLocation>
</comment>
<evidence type="ECO:0000313" key="8">
    <source>
        <dbReference type="Proteomes" id="UP000094065"/>
    </source>
</evidence>
<evidence type="ECO:0000256" key="2">
    <source>
        <dbReference type="ARBA" id="ARBA00009430"/>
    </source>
</evidence>
<evidence type="ECO:0000256" key="6">
    <source>
        <dbReference type="SAM" id="MobiDB-lite"/>
    </source>
</evidence>